<reference evidence="7" key="1">
    <citation type="submission" date="2022-11" db="UniProtKB">
        <authorList>
            <consortium name="EnsemblMetazoa"/>
        </authorList>
    </citation>
    <scope>IDENTIFICATION</scope>
</reference>
<evidence type="ECO:0000259" key="6">
    <source>
        <dbReference type="Pfam" id="PF25106"/>
    </source>
</evidence>
<dbReference type="EnsemblMetazoa" id="XM_028662555.1">
    <property type="protein sequence ID" value="XP_028518356.1"/>
    <property type="gene ID" value="LOC114574325"/>
</dbReference>
<dbReference type="InterPro" id="IPR056861">
    <property type="entry name" value="HMCN1-like_VWA"/>
</dbReference>
<keyword evidence="8" id="KW-1185">Reference proteome</keyword>
<accession>A0A913YWB9</accession>
<evidence type="ECO:0000256" key="2">
    <source>
        <dbReference type="ARBA" id="ARBA00022525"/>
    </source>
</evidence>
<evidence type="ECO:0000256" key="1">
    <source>
        <dbReference type="ARBA" id="ARBA00004613"/>
    </source>
</evidence>
<sequence>MKTLVVLLLFSVFLVLQFYNSDGFSFPSIIDDARDAMMKFSTGRYKVSKKTPPHGKKPSSSSRRRRRSSRRLIIPGLSAHVSVSSSKPLPTFRWRTKPSNNFLEILVKVERSILEAKASGNRRASLSRLTRNIKLALSKKSYLFARQTLGQALYSALSTSRSGKRSVSNYGAQYLRKLKKELGEKLFNKLVGFNDDKTLTFAIDDTGSMGDEIRAVKDISIALVKGMKGKSDIDYILSVFNDPLSGKHINQDL</sequence>
<dbReference type="AlphaFoldDB" id="A0A913YWB9"/>
<organism evidence="7 8">
    <name type="scientific">Exaiptasia diaphana</name>
    <name type="common">Tropical sea anemone</name>
    <name type="synonym">Aiptasia pulchella</name>
    <dbReference type="NCBI Taxonomy" id="2652724"/>
    <lineage>
        <taxon>Eukaryota</taxon>
        <taxon>Metazoa</taxon>
        <taxon>Cnidaria</taxon>
        <taxon>Anthozoa</taxon>
        <taxon>Hexacorallia</taxon>
        <taxon>Actiniaria</taxon>
        <taxon>Aiptasiidae</taxon>
        <taxon>Exaiptasia</taxon>
    </lineage>
</organism>
<feature type="domain" description="Hemicentin-1-like von Willebrand factor A" evidence="6">
    <location>
        <begin position="199"/>
        <end position="248"/>
    </location>
</feature>
<evidence type="ECO:0000313" key="8">
    <source>
        <dbReference type="Proteomes" id="UP000887567"/>
    </source>
</evidence>
<evidence type="ECO:0000256" key="5">
    <source>
        <dbReference type="SAM" id="SignalP"/>
    </source>
</evidence>
<dbReference type="PANTHER" id="PTHR14905:SF7">
    <property type="entry name" value="VON WILLEBRAND FACTOR A DOMAIN-CONTAINING PROTEIN 7"/>
    <property type="match status" value="1"/>
</dbReference>
<name>A0A913YWB9_EXADI</name>
<dbReference type="OrthoDB" id="301415at2759"/>
<comment type="subcellular location">
    <subcellularLocation>
        <location evidence="1">Secreted</location>
    </subcellularLocation>
</comment>
<evidence type="ECO:0000313" key="7">
    <source>
        <dbReference type="EnsemblMetazoa" id="XP_028518356.1"/>
    </source>
</evidence>
<dbReference type="Pfam" id="PF25106">
    <property type="entry name" value="VWA_4"/>
    <property type="match status" value="1"/>
</dbReference>
<keyword evidence="3 5" id="KW-0732">Signal</keyword>
<feature type="region of interest" description="Disordered" evidence="4">
    <location>
        <begin position="44"/>
        <end position="68"/>
    </location>
</feature>
<dbReference type="RefSeq" id="XP_028518356.1">
    <property type="nucleotide sequence ID" value="XM_028662555.1"/>
</dbReference>
<feature type="chain" id="PRO_5036926808" description="Hemicentin-1-like von Willebrand factor A domain-containing protein" evidence="5">
    <location>
        <begin position="24"/>
        <end position="253"/>
    </location>
</feature>
<dbReference type="Proteomes" id="UP000887567">
    <property type="component" value="Unplaced"/>
</dbReference>
<proteinExistence type="predicted"/>
<evidence type="ECO:0000256" key="3">
    <source>
        <dbReference type="ARBA" id="ARBA00022729"/>
    </source>
</evidence>
<dbReference type="PANTHER" id="PTHR14905">
    <property type="entry name" value="NG37"/>
    <property type="match status" value="1"/>
</dbReference>
<evidence type="ECO:0000256" key="4">
    <source>
        <dbReference type="SAM" id="MobiDB-lite"/>
    </source>
</evidence>
<dbReference type="KEGG" id="epa:114574325"/>
<protein>
    <recommendedName>
        <fullName evidence="6">Hemicentin-1-like von Willebrand factor A domain-containing protein</fullName>
    </recommendedName>
</protein>
<keyword evidence="2" id="KW-0964">Secreted</keyword>
<feature type="signal peptide" evidence="5">
    <location>
        <begin position="1"/>
        <end position="23"/>
    </location>
</feature>
<feature type="compositionally biased region" description="Basic residues" evidence="4">
    <location>
        <begin position="46"/>
        <end position="68"/>
    </location>
</feature>
<dbReference type="InterPro" id="IPR052577">
    <property type="entry name" value="VWA7"/>
</dbReference>
<dbReference type="GeneID" id="114574325"/>